<dbReference type="Gene3D" id="3.40.33.10">
    <property type="entry name" value="CAP"/>
    <property type="match status" value="1"/>
</dbReference>
<dbReference type="PANTHER" id="PTHR10334">
    <property type="entry name" value="CYSTEINE-RICH SECRETORY PROTEIN-RELATED"/>
    <property type="match status" value="1"/>
</dbReference>
<feature type="chain" id="PRO_5041653438" description="SCP domain-containing protein" evidence="5">
    <location>
        <begin position="31"/>
        <end position="168"/>
    </location>
</feature>
<dbReference type="Proteomes" id="UP001187192">
    <property type="component" value="Unassembled WGS sequence"/>
</dbReference>
<evidence type="ECO:0000259" key="6">
    <source>
        <dbReference type="SMART" id="SM00198"/>
    </source>
</evidence>
<dbReference type="PROSITE" id="PS01010">
    <property type="entry name" value="CRISP_2"/>
    <property type="match status" value="1"/>
</dbReference>
<dbReference type="SUPFAM" id="SSF55797">
    <property type="entry name" value="PR-1-like"/>
    <property type="match status" value="1"/>
</dbReference>
<dbReference type="Pfam" id="PF00188">
    <property type="entry name" value="CAP"/>
    <property type="match status" value="1"/>
</dbReference>
<dbReference type="GO" id="GO:0005576">
    <property type="term" value="C:extracellular region"/>
    <property type="evidence" value="ECO:0007669"/>
    <property type="project" value="InterPro"/>
</dbReference>
<feature type="domain" description="SCP" evidence="6">
    <location>
        <begin position="32"/>
        <end position="164"/>
    </location>
</feature>
<evidence type="ECO:0000256" key="4">
    <source>
        <dbReference type="ARBA" id="ARBA00023157"/>
    </source>
</evidence>
<dbReference type="InterPro" id="IPR018244">
    <property type="entry name" value="Allrgn_V5/Tpx1_CS"/>
</dbReference>
<dbReference type="PROSITE" id="PS01009">
    <property type="entry name" value="CRISP_1"/>
    <property type="match status" value="1"/>
</dbReference>
<comment type="caution">
    <text evidence="7">The sequence shown here is derived from an EMBL/GenBank/DDBJ whole genome shotgun (WGS) entry which is preliminary data.</text>
</comment>
<evidence type="ECO:0000313" key="7">
    <source>
        <dbReference type="EMBL" id="GMN52429.1"/>
    </source>
</evidence>
<accession>A0AA88AGZ3</accession>
<evidence type="ECO:0000256" key="1">
    <source>
        <dbReference type="ARBA" id="ARBA00009923"/>
    </source>
</evidence>
<keyword evidence="4" id="KW-1015">Disulfide bond</keyword>
<gene>
    <name evidence="7" type="ORF">TIFTF001_021576</name>
</gene>
<comment type="similarity">
    <text evidence="1">Belongs to the CRISP family.</text>
</comment>
<organism evidence="7 8">
    <name type="scientific">Ficus carica</name>
    <name type="common">Common fig</name>
    <dbReference type="NCBI Taxonomy" id="3494"/>
    <lineage>
        <taxon>Eukaryota</taxon>
        <taxon>Viridiplantae</taxon>
        <taxon>Streptophyta</taxon>
        <taxon>Embryophyta</taxon>
        <taxon>Tracheophyta</taxon>
        <taxon>Spermatophyta</taxon>
        <taxon>Magnoliopsida</taxon>
        <taxon>eudicotyledons</taxon>
        <taxon>Gunneridae</taxon>
        <taxon>Pentapetalae</taxon>
        <taxon>rosids</taxon>
        <taxon>fabids</taxon>
        <taxon>Rosales</taxon>
        <taxon>Moraceae</taxon>
        <taxon>Ficeae</taxon>
        <taxon>Ficus</taxon>
    </lineage>
</organism>
<dbReference type="PRINTS" id="PR00837">
    <property type="entry name" value="V5TPXLIKE"/>
</dbReference>
<dbReference type="InterPro" id="IPR001283">
    <property type="entry name" value="CRISP-related"/>
</dbReference>
<dbReference type="GO" id="GO:0098542">
    <property type="term" value="P:defense response to other organism"/>
    <property type="evidence" value="ECO:0007669"/>
    <property type="project" value="UniProtKB-ARBA"/>
</dbReference>
<feature type="signal peptide" evidence="5">
    <location>
        <begin position="1"/>
        <end position="30"/>
    </location>
</feature>
<dbReference type="SMART" id="SM00198">
    <property type="entry name" value="SCP"/>
    <property type="match status" value="1"/>
</dbReference>
<protein>
    <recommendedName>
        <fullName evidence="6">SCP domain-containing protein</fullName>
    </recommendedName>
</protein>
<evidence type="ECO:0000256" key="5">
    <source>
        <dbReference type="SAM" id="SignalP"/>
    </source>
</evidence>
<name>A0AA88AGZ3_FICCA</name>
<evidence type="ECO:0000313" key="8">
    <source>
        <dbReference type="Proteomes" id="UP001187192"/>
    </source>
</evidence>
<dbReference type="CDD" id="cd05381">
    <property type="entry name" value="CAP_PR-1"/>
    <property type="match status" value="1"/>
</dbReference>
<keyword evidence="2 5" id="KW-0732">Signal</keyword>
<proteinExistence type="inferred from homology"/>
<evidence type="ECO:0000256" key="3">
    <source>
        <dbReference type="ARBA" id="ARBA00022821"/>
    </source>
</evidence>
<sequence>MIRSISWNFSFSLTILISVVSLSKFQSSCAQNFSQDCLTPHNTARAEVRVPPLTWSTTLENYARDYANKRIGDCSLVHSNGRYGENLAWSSGDLSCSAAVRLWVAEKAYYNYNSNSCAAGRVCGHYTQVVWRNTVNVGCARVRCNNNKGTFVICSYSPPGNYVGQRPY</sequence>
<reference evidence="7" key="1">
    <citation type="submission" date="2023-07" db="EMBL/GenBank/DDBJ databases">
        <title>draft genome sequence of fig (Ficus carica).</title>
        <authorList>
            <person name="Takahashi T."/>
            <person name="Nishimura K."/>
        </authorList>
    </citation>
    <scope>NUCLEOTIDE SEQUENCE</scope>
</reference>
<dbReference type="FunFam" id="3.40.33.10:FF:000006">
    <property type="entry name" value="Putative pathogenesis-related protein 1"/>
    <property type="match status" value="1"/>
</dbReference>
<dbReference type="EMBL" id="BTGU01000041">
    <property type="protein sequence ID" value="GMN52429.1"/>
    <property type="molecule type" value="Genomic_DNA"/>
</dbReference>
<dbReference type="InterPro" id="IPR035940">
    <property type="entry name" value="CAP_sf"/>
</dbReference>
<evidence type="ECO:0000256" key="2">
    <source>
        <dbReference type="ARBA" id="ARBA00022729"/>
    </source>
</evidence>
<dbReference type="InterPro" id="IPR014044">
    <property type="entry name" value="CAP_dom"/>
</dbReference>
<dbReference type="AlphaFoldDB" id="A0AA88AGZ3"/>
<keyword evidence="3" id="KW-0611">Plant defense</keyword>
<keyword evidence="8" id="KW-1185">Reference proteome</keyword>